<dbReference type="Proteomes" id="UP000186878">
    <property type="component" value="Unassembled WGS sequence"/>
</dbReference>
<dbReference type="InterPro" id="IPR002645">
    <property type="entry name" value="STAS_dom"/>
</dbReference>
<accession>A0A1Q8SQU6</accession>
<dbReference type="InterPro" id="IPR036513">
    <property type="entry name" value="STAS_dom_sf"/>
</dbReference>
<sequence>MTLLLERDDATLEIVDGHVLTIRGEADFDSAGPLAQAGRHWLAEQPPQTEVSFDLTGIQVASSAVLSVLLVWVRSVQHHSLSLQRVSLSLALKRLMDITELAPLLPAVETTCVESESATASIER</sequence>
<dbReference type="AlphaFoldDB" id="A0A1Q8SQU6"/>
<evidence type="ECO:0000313" key="2">
    <source>
        <dbReference type="EMBL" id="OLO03794.1"/>
    </source>
</evidence>
<feature type="domain" description="STAS" evidence="1">
    <location>
        <begin position="19"/>
        <end position="124"/>
    </location>
</feature>
<dbReference type="CDD" id="cd07043">
    <property type="entry name" value="STAS_anti-anti-sigma_factors"/>
    <property type="match status" value="1"/>
</dbReference>
<keyword evidence="3" id="KW-1185">Reference proteome</keyword>
<dbReference type="Gene3D" id="3.30.750.24">
    <property type="entry name" value="STAS domain"/>
    <property type="match status" value="1"/>
</dbReference>
<comment type="caution">
    <text evidence="2">The sequence shown here is derived from an EMBL/GenBank/DDBJ whole genome shotgun (WGS) entry which is preliminary data.</text>
</comment>
<dbReference type="InterPro" id="IPR058548">
    <property type="entry name" value="MlaB-like_STAS"/>
</dbReference>
<proteinExistence type="predicted"/>
<evidence type="ECO:0000313" key="3">
    <source>
        <dbReference type="Proteomes" id="UP000186878"/>
    </source>
</evidence>
<dbReference type="RefSeq" id="WP_075570592.1">
    <property type="nucleotide sequence ID" value="NZ_MSDO01000019.1"/>
</dbReference>
<dbReference type="EMBL" id="MSDO01000019">
    <property type="protein sequence ID" value="OLO03794.1"/>
    <property type="molecule type" value="Genomic_DNA"/>
</dbReference>
<organism evidence="2 3">
    <name type="scientific">Salinicola socius</name>
    <dbReference type="NCBI Taxonomy" id="404433"/>
    <lineage>
        <taxon>Bacteria</taxon>
        <taxon>Pseudomonadati</taxon>
        <taxon>Pseudomonadota</taxon>
        <taxon>Gammaproteobacteria</taxon>
        <taxon>Oceanospirillales</taxon>
        <taxon>Halomonadaceae</taxon>
        <taxon>Salinicola</taxon>
    </lineage>
</organism>
<dbReference type="Pfam" id="PF13466">
    <property type="entry name" value="STAS_2"/>
    <property type="match status" value="1"/>
</dbReference>
<name>A0A1Q8SQU6_9GAMM</name>
<dbReference type="PROSITE" id="PS50801">
    <property type="entry name" value="STAS"/>
    <property type="match status" value="1"/>
</dbReference>
<dbReference type="STRING" id="404433.BTW07_12975"/>
<gene>
    <name evidence="2" type="ORF">BTW07_12975</name>
</gene>
<evidence type="ECO:0000259" key="1">
    <source>
        <dbReference type="PROSITE" id="PS50801"/>
    </source>
</evidence>
<protein>
    <recommendedName>
        <fullName evidence="1">STAS domain-containing protein</fullName>
    </recommendedName>
</protein>
<reference evidence="2 3" key="1">
    <citation type="submission" date="2016-12" db="EMBL/GenBank/DDBJ databases">
        <title>Draft genome sequences of strains Salinicola socius SMB35, Salinicola sp. MH3R3-1 and Chromohalobacter sp. SMB17 from the Verkhnekamsk potash mining region of Russia.</title>
        <authorList>
            <person name="Mavrodi D.V."/>
            <person name="Olsson B.E."/>
            <person name="Korsakova E.S."/>
            <person name="Pyankova A."/>
            <person name="Mavrodi O.V."/>
            <person name="Plotnikova E.G."/>
        </authorList>
    </citation>
    <scope>NUCLEOTIDE SEQUENCE [LARGE SCALE GENOMIC DNA]</scope>
    <source>
        <strain evidence="2 3">SMB35</strain>
    </source>
</reference>
<dbReference type="SUPFAM" id="SSF52091">
    <property type="entry name" value="SpoIIaa-like"/>
    <property type="match status" value="1"/>
</dbReference>
<dbReference type="OrthoDB" id="6183315at2"/>